<evidence type="ECO:0000313" key="2">
    <source>
        <dbReference type="Proteomes" id="UP000887159"/>
    </source>
</evidence>
<organism evidence="1 2">
    <name type="scientific">Trichonephila clavipes</name>
    <name type="common">Golden silk orbweaver</name>
    <name type="synonym">Nephila clavipes</name>
    <dbReference type="NCBI Taxonomy" id="2585209"/>
    <lineage>
        <taxon>Eukaryota</taxon>
        <taxon>Metazoa</taxon>
        <taxon>Ecdysozoa</taxon>
        <taxon>Arthropoda</taxon>
        <taxon>Chelicerata</taxon>
        <taxon>Arachnida</taxon>
        <taxon>Araneae</taxon>
        <taxon>Araneomorphae</taxon>
        <taxon>Entelegynae</taxon>
        <taxon>Araneoidea</taxon>
        <taxon>Nephilidae</taxon>
        <taxon>Trichonephila</taxon>
    </lineage>
</organism>
<comment type="caution">
    <text evidence="1">The sequence shown here is derived from an EMBL/GenBank/DDBJ whole genome shotgun (WGS) entry which is preliminary data.</text>
</comment>
<protein>
    <submittedName>
        <fullName evidence="1">Uncharacterized protein</fullName>
    </submittedName>
</protein>
<name>A0A8X6RSJ1_TRICX</name>
<gene>
    <name evidence="1" type="ORF">TNCV_4907281</name>
</gene>
<keyword evidence="2" id="KW-1185">Reference proteome</keyword>
<sequence length="106" mass="12218">MRNGSNTTMLPENDRSQSAVKHFKRWRNLENSTGHLGRGDWKGITQYEFFIWPKTKFRFLLLTIEPFEANSSPEMGRIGKYQKECVPSGERQTTHVYSDSGESTGT</sequence>
<evidence type="ECO:0000313" key="1">
    <source>
        <dbReference type="EMBL" id="GFX98079.1"/>
    </source>
</evidence>
<dbReference type="EMBL" id="BMAU01021201">
    <property type="protein sequence ID" value="GFX98079.1"/>
    <property type="molecule type" value="Genomic_DNA"/>
</dbReference>
<dbReference type="Proteomes" id="UP000887159">
    <property type="component" value="Unassembled WGS sequence"/>
</dbReference>
<accession>A0A8X6RSJ1</accession>
<reference evidence="1" key="1">
    <citation type="submission" date="2020-08" db="EMBL/GenBank/DDBJ databases">
        <title>Multicomponent nature underlies the extraordinary mechanical properties of spider dragline silk.</title>
        <authorList>
            <person name="Kono N."/>
            <person name="Nakamura H."/>
            <person name="Mori M."/>
            <person name="Yoshida Y."/>
            <person name="Ohtoshi R."/>
            <person name="Malay A.D."/>
            <person name="Moran D.A.P."/>
            <person name="Tomita M."/>
            <person name="Numata K."/>
            <person name="Arakawa K."/>
        </authorList>
    </citation>
    <scope>NUCLEOTIDE SEQUENCE</scope>
</reference>
<dbReference type="AlphaFoldDB" id="A0A8X6RSJ1"/>
<proteinExistence type="predicted"/>